<dbReference type="OrthoDB" id="3395557at2"/>
<dbReference type="Proteomes" id="UP000294644">
    <property type="component" value="Unassembled WGS sequence"/>
</dbReference>
<dbReference type="EMBL" id="SMFN01000035">
    <property type="protein sequence ID" value="TDE00066.1"/>
    <property type="molecule type" value="Genomic_DNA"/>
</dbReference>
<evidence type="ECO:0000313" key="1">
    <source>
        <dbReference type="EMBL" id="TDE00066.1"/>
    </source>
</evidence>
<dbReference type="AlphaFoldDB" id="A0A4R5CJN8"/>
<sequence length="133" mass="15950">MEIEIVKDNLKKNWNINPYEFWIPLLGEPTENTIYFDSENFENEFGYEKLNRILLEVIIGEIYSFNEAREENVYSQISIREYASLGIFFTNENADWVIYQTHEETIAFAGEKIIAKIKLEWKNWKEKANPWEV</sequence>
<protein>
    <submittedName>
        <fullName evidence="1">Uncharacterized protein</fullName>
    </submittedName>
</protein>
<comment type="caution">
    <text evidence="1">The sequence shown here is derived from an EMBL/GenBank/DDBJ whole genome shotgun (WGS) entry which is preliminary data.</text>
</comment>
<organism evidence="1 2">
    <name type="scientific">Flavobacterium sandaracinum</name>
    <dbReference type="NCBI Taxonomy" id="2541733"/>
    <lineage>
        <taxon>Bacteria</taxon>
        <taxon>Pseudomonadati</taxon>
        <taxon>Bacteroidota</taxon>
        <taxon>Flavobacteriia</taxon>
        <taxon>Flavobacteriales</taxon>
        <taxon>Flavobacteriaceae</taxon>
        <taxon>Flavobacterium</taxon>
    </lineage>
</organism>
<name>A0A4R5CJN8_9FLAO</name>
<reference evidence="1 2" key="1">
    <citation type="submission" date="2019-03" db="EMBL/GenBank/DDBJ databases">
        <title>Flavobacterium LB-D12 sp. nov., isolated from arctic soil.</title>
        <authorList>
            <person name="Chaudhary D.K."/>
        </authorList>
    </citation>
    <scope>NUCLEOTIDE SEQUENCE [LARGE SCALE GENOMIC DNA]</scope>
    <source>
        <strain evidence="1 2">LB-D12</strain>
    </source>
</reference>
<accession>A0A4R5CJN8</accession>
<evidence type="ECO:0000313" key="2">
    <source>
        <dbReference type="Proteomes" id="UP000294644"/>
    </source>
</evidence>
<keyword evidence="2" id="KW-1185">Reference proteome</keyword>
<proteinExistence type="predicted"/>
<dbReference type="RefSeq" id="WP_132067588.1">
    <property type="nucleotide sequence ID" value="NZ_SMFN01000035.1"/>
</dbReference>
<gene>
    <name evidence="1" type="ORF">E0F91_17105</name>
</gene>